<comment type="similarity">
    <text evidence="1">Belongs to the LysR transcriptional regulatory family.</text>
</comment>
<evidence type="ECO:0000256" key="1">
    <source>
        <dbReference type="ARBA" id="ARBA00009437"/>
    </source>
</evidence>
<organism evidence="6 7">
    <name type="scientific">Brevundimonas terrae</name>
    <dbReference type="NCBI Taxonomy" id="363631"/>
    <lineage>
        <taxon>Bacteria</taxon>
        <taxon>Pseudomonadati</taxon>
        <taxon>Pseudomonadota</taxon>
        <taxon>Alphaproteobacteria</taxon>
        <taxon>Caulobacterales</taxon>
        <taxon>Caulobacteraceae</taxon>
        <taxon>Brevundimonas</taxon>
    </lineage>
</organism>
<dbReference type="InterPro" id="IPR036390">
    <property type="entry name" value="WH_DNA-bd_sf"/>
</dbReference>
<dbReference type="SUPFAM" id="SSF53850">
    <property type="entry name" value="Periplasmic binding protein-like II"/>
    <property type="match status" value="1"/>
</dbReference>
<dbReference type="PROSITE" id="PS50931">
    <property type="entry name" value="HTH_LYSR"/>
    <property type="match status" value="1"/>
</dbReference>
<gene>
    <name evidence="6" type="ORF">GCM10009093_13630</name>
</gene>
<keyword evidence="2" id="KW-0805">Transcription regulation</keyword>
<comment type="caution">
    <text evidence="6">The sequence shown here is derived from an EMBL/GenBank/DDBJ whole genome shotgun (WGS) entry which is preliminary data.</text>
</comment>
<dbReference type="Gene3D" id="3.40.190.290">
    <property type="match status" value="1"/>
</dbReference>
<evidence type="ECO:0000313" key="7">
    <source>
        <dbReference type="Proteomes" id="UP001500791"/>
    </source>
</evidence>
<dbReference type="PRINTS" id="PR00039">
    <property type="entry name" value="HTHLYSR"/>
</dbReference>
<name>A0ABN0YA12_9CAUL</name>
<dbReference type="CDD" id="cd05466">
    <property type="entry name" value="PBP2_LTTR_substrate"/>
    <property type="match status" value="1"/>
</dbReference>
<dbReference type="Pfam" id="PF00126">
    <property type="entry name" value="HTH_1"/>
    <property type="match status" value="1"/>
</dbReference>
<keyword evidence="3" id="KW-0238">DNA-binding</keyword>
<dbReference type="Gene3D" id="1.10.10.10">
    <property type="entry name" value="Winged helix-like DNA-binding domain superfamily/Winged helix DNA-binding domain"/>
    <property type="match status" value="1"/>
</dbReference>
<keyword evidence="4" id="KW-0804">Transcription</keyword>
<keyword evidence="7" id="KW-1185">Reference proteome</keyword>
<sequence>MLKRAHIRHFLAVVDSGSFTQAAARVRITQPTLSVGIAELEKEVGARLFIRDRKHVRITEAGARLLPIARQLEQGFRAAESLSDSTENHWPQIRLGLLQSVAGAMAQKVMQALCPDYEPELVEGPNHELRTMLASGRIDVALTLLRPEDIEMGALPLLSEPYVMLVPAGHALAGQTDVPPDAFGADVMIARRSCERLQDTSRFFTRNGVRPRFALRSDNDDLCIRMVAAGLGVTTAPLSLQIEGTQAVSIAGYDFQRMLGLIGASPEQADSVADIHALLAPAFV</sequence>
<dbReference type="InterPro" id="IPR000847">
    <property type="entry name" value="LysR_HTH_N"/>
</dbReference>
<dbReference type="PANTHER" id="PTHR30346:SF28">
    <property type="entry name" value="HTH-TYPE TRANSCRIPTIONAL REGULATOR CYNR"/>
    <property type="match status" value="1"/>
</dbReference>
<evidence type="ECO:0000259" key="5">
    <source>
        <dbReference type="PROSITE" id="PS50931"/>
    </source>
</evidence>
<protein>
    <submittedName>
        <fullName evidence="6">LysR family transcriptional regulator</fullName>
    </submittedName>
</protein>
<proteinExistence type="inferred from homology"/>
<dbReference type="EMBL" id="BAAAEJ010000006">
    <property type="protein sequence ID" value="GAA0388177.1"/>
    <property type="molecule type" value="Genomic_DNA"/>
</dbReference>
<evidence type="ECO:0000256" key="3">
    <source>
        <dbReference type="ARBA" id="ARBA00023125"/>
    </source>
</evidence>
<dbReference type="PANTHER" id="PTHR30346">
    <property type="entry name" value="TRANSCRIPTIONAL DUAL REGULATOR HCAR-RELATED"/>
    <property type="match status" value="1"/>
</dbReference>
<dbReference type="SUPFAM" id="SSF46785">
    <property type="entry name" value="Winged helix' DNA-binding domain"/>
    <property type="match status" value="1"/>
</dbReference>
<dbReference type="Proteomes" id="UP001500791">
    <property type="component" value="Unassembled WGS sequence"/>
</dbReference>
<dbReference type="InterPro" id="IPR036388">
    <property type="entry name" value="WH-like_DNA-bd_sf"/>
</dbReference>
<feature type="domain" description="HTH lysR-type" evidence="5">
    <location>
        <begin position="1"/>
        <end position="59"/>
    </location>
</feature>
<evidence type="ECO:0000256" key="2">
    <source>
        <dbReference type="ARBA" id="ARBA00023015"/>
    </source>
</evidence>
<accession>A0ABN0YA12</accession>
<dbReference type="InterPro" id="IPR005119">
    <property type="entry name" value="LysR_subst-bd"/>
</dbReference>
<dbReference type="RefSeq" id="WP_167179264.1">
    <property type="nucleotide sequence ID" value="NZ_BAAAEJ010000006.1"/>
</dbReference>
<evidence type="ECO:0000313" key="6">
    <source>
        <dbReference type="EMBL" id="GAA0388177.1"/>
    </source>
</evidence>
<dbReference type="Pfam" id="PF03466">
    <property type="entry name" value="LysR_substrate"/>
    <property type="match status" value="1"/>
</dbReference>
<evidence type="ECO:0000256" key="4">
    <source>
        <dbReference type="ARBA" id="ARBA00023163"/>
    </source>
</evidence>
<reference evidence="6 7" key="1">
    <citation type="journal article" date="2019" name="Int. J. Syst. Evol. Microbiol.">
        <title>The Global Catalogue of Microorganisms (GCM) 10K type strain sequencing project: providing services to taxonomists for standard genome sequencing and annotation.</title>
        <authorList>
            <consortium name="The Broad Institute Genomics Platform"/>
            <consortium name="The Broad Institute Genome Sequencing Center for Infectious Disease"/>
            <person name="Wu L."/>
            <person name="Ma J."/>
        </authorList>
    </citation>
    <scope>NUCLEOTIDE SEQUENCE [LARGE SCALE GENOMIC DNA]</scope>
    <source>
        <strain evidence="6 7">JCM 13476</strain>
    </source>
</reference>